<protein>
    <recommendedName>
        <fullName evidence="5">Yeast cell wall synthesis Kre9/Knh1-like N-terminal domain-containing protein</fullName>
    </recommendedName>
</protein>
<keyword evidence="3" id="KW-1133">Transmembrane helix</keyword>
<keyword evidence="1 4" id="KW-0732">Signal</keyword>
<dbReference type="EMBL" id="KV878132">
    <property type="protein sequence ID" value="OJJ05290.1"/>
    <property type="molecule type" value="Genomic_DNA"/>
</dbReference>
<dbReference type="Proteomes" id="UP000184073">
    <property type="component" value="Unassembled WGS sequence"/>
</dbReference>
<organism evidence="6 7">
    <name type="scientific">Aspergillus versicolor CBS 583.65</name>
    <dbReference type="NCBI Taxonomy" id="1036611"/>
    <lineage>
        <taxon>Eukaryota</taxon>
        <taxon>Fungi</taxon>
        <taxon>Dikarya</taxon>
        <taxon>Ascomycota</taxon>
        <taxon>Pezizomycotina</taxon>
        <taxon>Eurotiomycetes</taxon>
        <taxon>Eurotiomycetidae</taxon>
        <taxon>Eurotiales</taxon>
        <taxon>Aspergillaceae</taxon>
        <taxon>Aspergillus</taxon>
        <taxon>Aspergillus subgen. Nidulantes</taxon>
    </lineage>
</organism>
<evidence type="ECO:0000256" key="2">
    <source>
        <dbReference type="SAM" id="MobiDB-lite"/>
    </source>
</evidence>
<feature type="region of interest" description="Disordered" evidence="2">
    <location>
        <begin position="118"/>
        <end position="151"/>
    </location>
</feature>
<evidence type="ECO:0000313" key="6">
    <source>
        <dbReference type="EMBL" id="OJJ05290.1"/>
    </source>
</evidence>
<accession>A0A1L9PUR2</accession>
<proteinExistence type="predicted"/>
<feature type="domain" description="Yeast cell wall synthesis Kre9/Knh1-like N-terminal" evidence="5">
    <location>
        <begin position="25"/>
        <end position="100"/>
    </location>
</feature>
<evidence type="ECO:0000256" key="4">
    <source>
        <dbReference type="SAM" id="SignalP"/>
    </source>
</evidence>
<feature type="signal peptide" evidence="4">
    <location>
        <begin position="1"/>
        <end position="19"/>
    </location>
</feature>
<sequence length="279" mass="29743">MSSILFLALAVLLLLKVAAIELIDPPDGYEFAVGEPTTIKWKPVASNGTVTLEFMWGAAIASDDGDVIASEIPDSGRFTWTPPDDVKDFDNYTICIYPDQPPQNFDCLPIFSIDGAGDSKSKTSSSATPSSSPTSTPEPTPSEDSNLDETSNGLTTAAKAGIGIGGGVGVVVVVVVVFIGFCCMRRRKQTTPGDQSFPLTSNPNPSMTKNAHGSTMELHSNASRPNVNELVGNSIGELHGMQQYPTELSGAGLRELDGDMRRAHARPPIELPTMERRFV</sequence>
<dbReference type="AlphaFoldDB" id="A0A1L9PUR2"/>
<evidence type="ECO:0000256" key="3">
    <source>
        <dbReference type="SAM" id="Phobius"/>
    </source>
</evidence>
<dbReference type="PANTHER" id="PTHR40633:SF5">
    <property type="entry name" value="ANCHORED PROTEIN, PUTATIVE (AFU_ORTHOLOGUE AFUA_8G04370)-RELATED"/>
    <property type="match status" value="1"/>
</dbReference>
<feature type="compositionally biased region" description="Polar residues" evidence="2">
    <location>
        <begin position="190"/>
        <end position="221"/>
    </location>
</feature>
<keyword evidence="7" id="KW-1185">Reference proteome</keyword>
<name>A0A1L9PUR2_ASPVE</name>
<reference evidence="7" key="1">
    <citation type="journal article" date="2017" name="Genome Biol.">
        <title>Comparative genomics reveals high biological diversity and specific adaptations in the industrially and medically important fungal genus Aspergillus.</title>
        <authorList>
            <person name="de Vries R.P."/>
            <person name="Riley R."/>
            <person name="Wiebenga A."/>
            <person name="Aguilar-Osorio G."/>
            <person name="Amillis S."/>
            <person name="Uchima C.A."/>
            <person name="Anderluh G."/>
            <person name="Asadollahi M."/>
            <person name="Askin M."/>
            <person name="Barry K."/>
            <person name="Battaglia E."/>
            <person name="Bayram O."/>
            <person name="Benocci T."/>
            <person name="Braus-Stromeyer S.A."/>
            <person name="Caldana C."/>
            <person name="Canovas D."/>
            <person name="Cerqueira G.C."/>
            <person name="Chen F."/>
            <person name="Chen W."/>
            <person name="Choi C."/>
            <person name="Clum A."/>
            <person name="Dos Santos R.A."/>
            <person name="Damasio A.R."/>
            <person name="Diallinas G."/>
            <person name="Emri T."/>
            <person name="Fekete E."/>
            <person name="Flipphi M."/>
            <person name="Freyberg S."/>
            <person name="Gallo A."/>
            <person name="Gournas C."/>
            <person name="Habgood R."/>
            <person name="Hainaut M."/>
            <person name="Harispe M.L."/>
            <person name="Henrissat B."/>
            <person name="Hilden K.S."/>
            <person name="Hope R."/>
            <person name="Hossain A."/>
            <person name="Karabika E."/>
            <person name="Karaffa L."/>
            <person name="Karanyi Z."/>
            <person name="Krasevec N."/>
            <person name="Kuo A."/>
            <person name="Kusch H."/>
            <person name="LaButti K."/>
            <person name="Lagendijk E.L."/>
            <person name="Lapidus A."/>
            <person name="Levasseur A."/>
            <person name="Lindquist E."/>
            <person name="Lipzen A."/>
            <person name="Logrieco A.F."/>
            <person name="MacCabe A."/>
            <person name="Maekelae M.R."/>
            <person name="Malavazi I."/>
            <person name="Melin P."/>
            <person name="Meyer V."/>
            <person name="Mielnichuk N."/>
            <person name="Miskei M."/>
            <person name="Molnar A.P."/>
            <person name="Mule G."/>
            <person name="Ngan C.Y."/>
            <person name="Orejas M."/>
            <person name="Orosz E."/>
            <person name="Ouedraogo J.P."/>
            <person name="Overkamp K.M."/>
            <person name="Park H.-S."/>
            <person name="Perrone G."/>
            <person name="Piumi F."/>
            <person name="Punt P.J."/>
            <person name="Ram A.F."/>
            <person name="Ramon A."/>
            <person name="Rauscher S."/>
            <person name="Record E."/>
            <person name="Riano-Pachon D.M."/>
            <person name="Robert V."/>
            <person name="Roehrig J."/>
            <person name="Ruller R."/>
            <person name="Salamov A."/>
            <person name="Salih N.S."/>
            <person name="Samson R.A."/>
            <person name="Sandor E."/>
            <person name="Sanguinetti M."/>
            <person name="Schuetze T."/>
            <person name="Sepcic K."/>
            <person name="Shelest E."/>
            <person name="Sherlock G."/>
            <person name="Sophianopoulou V."/>
            <person name="Squina F.M."/>
            <person name="Sun H."/>
            <person name="Susca A."/>
            <person name="Todd R.B."/>
            <person name="Tsang A."/>
            <person name="Unkles S.E."/>
            <person name="van de Wiele N."/>
            <person name="van Rossen-Uffink D."/>
            <person name="Oliveira J.V."/>
            <person name="Vesth T.C."/>
            <person name="Visser J."/>
            <person name="Yu J.-H."/>
            <person name="Zhou M."/>
            <person name="Andersen M.R."/>
            <person name="Archer D.B."/>
            <person name="Baker S.E."/>
            <person name="Benoit I."/>
            <person name="Brakhage A.A."/>
            <person name="Braus G.H."/>
            <person name="Fischer R."/>
            <person name="Frisvad J.C."/>
            <person name="Goldman G.H."/>
            <person name="Houbraken J."/>
            <person name="Oakley B."/>
            <person name="Pocsi I."/>
            <person name="Scazzocchio C."/>
            <person name="Seiboth B."/>
            <person name="vanKuyk P.A."/>
            <person name="Wortman J."/>
            <person name="Dyer P.S."/>
            <person name="Grigoriev I.V."/>
        </authorList>
    </citation>
    <scope>NUCLEOTIDE SEQUENCE [LARGE SCALE GENOMIC DNA]</scope>
    <source>
        <strain evidence="7">CBS 583.65</strain>
    </source>
</reference>
<feature type="transmembrane region" description="Helical" evidence="3">
    <location>
        <begin position="160"/>
        <end position="183"/>
    </location>
</feature>
<dbReference type="PANTHER" id="PTHR40633">
    <property type="entry name" value="MATRIX PROTEIN, PUTATIVE (AFU_ORTHOLOGUE AFUA_8G05410)-RELATED"/>
    <property type="match status" value="1"/>
</dbReference>
<dbReference type="Pfam" id="PF10342">
    <property type="entry name" value="Kre9_KNH"/>
    <property type="match status" value="1"/>
</dbReference>
<dbReference type="VEuPathDB" id="FungiDB:ASPVEDRAFT_839231"/>
<dbReference type="STRING" id="1036611.A0A1L9PUR2"/>
<dbReference type="InterPro" id="IPR052982">
    <property type="entry name" value="SRP1/TIP1-like"/>
</dbReference>
<gene>
    <name evidence="6" type="ORF">ASPVEDRAFT_839231</name>
</gene>
<dbReference type="OrthoDB" id="2260257at2759"/>
<feature type="compositionally biased region" description="Low complexity" evidence="2">
    <location>
        <begin position="118"/>
        <end position="137"/>
    </location>
</feature>
<dbReference type="InterPro" id="IPR018466">
    <property type="entry name" value="Kre9/Knh1-like_N"/>
</dbReference>
<keyword evidence="3" id="KW-0472">Membrane</keyword>
<dbReference type="GeneID" id="63732977"/>
<feature type="chain" id="PRO_5013018973" description="Yeast cell wall synthesis Kre9/Knh1-like N-terminal domain-containing protein" evidence="4">
    <location>
        <begin position="20"/>
        <end position="279"/>
    </location>
</feature>
<evidence type="ECO:0000259" key="5">
    <source>
        <dbReference type="Pfam" id="PF10342"/>
    </source>
</evidence>
<evidence type="ECO:0000256" key="1">
    <source>
        <dbReference type="ARBA" id="ARBA00022729"/>
    </source>
</evidence>
<feature type="region of interest" description="Disordered" evidence="2">
    <location>
        <begin position="189"/>
        <end position="221"/>
    </location>
</feature>
<keyword evidence="3" id="KW-0812">Transmembrane</keyword>
<evidence type="ECO:0000313" key="7">
    <source>
        <dbReference type="Proteomes" id="UP000184073"/>
    </source>
</evidence>
<dbReference type="RefSeq" id="XP_040671052.1">
    <property type="nucleotide sequence ID" value="XM_040817466.1"/>
</dbReference>